<feature type="compositionally biased region" description="Basic and acidic residues" evidence="1">
    <location>
        <begin position="11"/>
        <end position="20"/>
    </location>
</feature>
<evidence type="ECO:0000256" key="1">
    <source>
        <dbReference type="SAM" id="MobiDB-lite"/>
    </source>
</evidence>
<comment type="caution">
    <text evidence="2">The sequence shown here is derived from an EMBL/GenBank/DDBJ whole genome shotgun (WGS) entry which is preliminary data.</text>
</comment>
<accession>A0A366ENT5</accession>
<proteinExistence type="predicted"/>
<gene>
    <name evidence="2" type="ORF">DFR50_14149</name>
</gene>
<feature type="region of interest" description="Disordered" evidence="1">
    <location>
        <begin position="1"/>
        <end position="20"/>
    </location>
</feature>
<dbReference type="AlphaFoldDB" id="A0A366ENT5"/>
<dbReference type="Proteomes" id="UP000253529">
    <property type="component" value="Unassembled WGS sequence"/>
</dbReference>
<sequence length="63" mass="6608">MEDDESPIGSRHCEGGEVIHVKRPGGGMDGFVVSLLAMTARMRQGFGLSCAGKAWTGEPGPSF</sequence>
<evidence type="ECO:0000313" key="2">
    <source>
        <dbReference type="EMBL" id="RBP04077.1"/>
    </source>
</evidence>
<name>A0A366ENT5_9HYPH</name>
<protein>
    <submittedName>
        <fullName evidence="2">Uncharacterized protein</fullName>
    </submittedName>
</protein>
<organism evidence="2 3">
    <name type="scientific">Roseiarcus fermentans</name>
    <dbReference type="NCBI Taxonomy" id="1473586"/>
    <lineage>
        <taxon>Bacteria</taxon>
        <taxon>Pseudomonadati</taxon>
        <taxon>Pseudomonadota</taxon>
        <taxon>Alphaproteobacteria</taxon>
        <taxon>Hyphomicrobiales</taxon>
        <taxon>Roseiarcaceae</taxon>
        <taxon>Roseiarcus</taxon>
    </lineage>
</organism>
<evidence type="ECO:0000313" key="3">
    <source>
        <dbReference type="Proteomes" id="UP000253529"/>
    </source>
</evidence>
<keyword evidence="3" id="KW-1185">Reference proteome</keyword>
<reference evidence="2 3" key="1">
    <citation type="submission" date="2018-06" db="EMBL/GenBank/DDBJ databases">
        <title>Genomic Encyclopedia of Type Strains, Phase IV (KMG-IV): sequencing the most valuable type-strain genomes for metagenomic binning, comparative biology and taxonomic classification.</title>
        <authorList>
            <person name="Goeker M."/>
        </authorList>
    </citation>
    <scope>NUCLEOTIDE SEQUENCE [LARGE SCALE GENOMIC DNA]</scope>
    <source>
        <strain evidence="2 3">DSM 24875</strain>
    </source>
</reference>
<dbReference type="EMBL" id="QNRK01000041">
    <property type="protein sequence ID" value="RBP04077.1"/>
    <property type="molecule type" value="Genomic_DNA"/>
</dbReference>